<comment type="caution">
    <text evidence="3">The sequence shown here is derived from an EMBL/GenBank/DDBJ whole genome shotgun (WGS) entry which is preliminary data.</text>
</comment>
<dbReference type="Proteomes" id="UP001295423">
    <property type="component" value="Unassembled WGS sequence"/>
</dbReference>
<proteinExistence type="predicted"/>
<name>A0AAD2FZ30_9STRA</name>
<keyword evidence="1" id="KW-0732">Signal</keyword>
<evidence type="ECO:0000313" key="4">
    <source>
        <dbReference type="Proteomes" id="UP001295423"/>
    </source>
</evidence>
<feature type="signal peptide" evidence="1">
    <location>
        <begin position="1"/>
        <end position="21"/>
    </location>
</feature>
<accession>A0AAD2FZ30</accession>
<dbReference type="EMBL" id="CAKOGP040001941">
    <property type="protein sequence ID" value="CAJ1957390.1"/>
    <property type="molecule type" value="Genomic_DNA"/>
</dbReference>
<organism evidence="3 4">
    <name type="scientific">Cylindrotheca closterium</name>
    <dbReference type="NCBI Taxonomy" id="2856"/>
    <lineage>
        <taxon>Eukaryota</taxon>
        <taxon>Sar</taxon>
        <taxon>Stramenopiles</taxon>
        <taxon>Ochrophyta</taxon>
        <taxon>Bacillariophyta</taxon>
        <taxon>Bacillariophyceae</taxon>
        <taxon>Bacillariophycidae</taxon>
        <taxon>Bacillariales</taxon>
        <taxon>Bacillariaceae</taxon>
        <taxon>Cylindrotheca</taxon>
    </lineage>
</organism>
<dbReference type="PANTHER" id="PTHR42923:SF46">
    <property type="entry name" value="AMINE OXIDASE"/>
    <property type="match status" value="1"/>
</dbReference>
<dbReference type="Pfam" id="PF01593">
    <property type="entry name" value="Amino_oxidase"/>
    <property type="match status" value="1"/>
</dbReference>
<dbReference type="Gene3D" id="3.50.50.60">
    <property type="entry name" value="FAD/NAD(P)-binding domain"/>
    <property type="match status" value="1"/>
</dbReference>
<dbReference type="InterPro" id="IPR036188">
    <property type="entry name" value="FAD/NAD-bd_sf"/>
</dbReference>
<evidence type="ECO:0000313" key="3">
    <source>
        <dbReference type="EMBL" id="CAJ1957390.1"/>
    </source>
</evidence>
<dbReference type="InterPro" id="IPR050464">
    <property type="entry name" value="Zeta_carotene_desat/Oxidored"/>
</dbReference>
<evidence type="ECO:0000256" key="1">
    <source>
        <dbReference type="SAM" id="SignalP"/>
    </source>
</evidence>
<feature type="domain" description="Amine oxidase" evidence="2">
    <location>
        <begin position="86"/>
        <end position="576"/>
    </location>
</feature>
<reference evidence="3" key="1">
    <citation type="submission" date="2023-08" db="EMBL/GenBank/DDBJ databases">
        <authorList>
            <person name="Audoor S."/>
            <person name="Bilcke G."/>
        </authorList>
    </citation>
    <scope>NUCLEOTIDE SEQUENCE</scope>
</reference>
<protein>
    <recommendedName>
        <fullName evidence="2">Amine oxidase domain-containing protein</fullName>
    </recommendedName>
</protein>
<dbReference type="InterPro" id="IPR002937">
    <property type="entry name" value="Amino_oxidase"/>
</dbReference>
<feature type="chain" id="PRO_5042093917" description="Amine oxidase domain-containing protein" evidence="1">
    <location>
        <begin position="22"/>
        <end position="628"/>
    </location>
</feature>
<gene>
    <name evidence="3" type="ORF">CYCCA115_LOCUS16693</name>
</gene>
<evidence type="ECO:0000259" key="2">
    <source>
        <dbReference type="Pfam" id="PF01593"/>
    </source>
</evidence>
<dbReference type="AlphaFoldDB" id="A0AAD2FZ30"/>
<sequence length="628" mass="68313">MKVCYCCVFLLFWSSVANVQSFQVKYNHWNKRVLVLRNTNEKTNEGEFSGSKRVCIIGSGWAGFSAADALSRCKVVGGDEGDMKPLEIHLLDASPRGPGGLAAGWKSRRLNRTVEAGLHGFWREYKNTYAAIEGAGLEIDDVLTDYTPSVLVSESGRVALAPVLGEEANRKHLPLDLRGSVSLLSTLANLLPPPLDIALLSEFDGKSPLTVADRMSALGLLGVWSDFDQNDKKSWLRYDSISADTLFRSIGGVSNRAYRELVAPLLHVLPMTPGYDCSAAAALSCFHTFALQSKGAFDVRWCKGSISELIFNPWAAKLQGTGSILIDGSSKVTSIEEICSKGKKEFKVEINEEKTLEFDYIIFAVGANSFKRLLPKCSFLSKHPDADNWRSLRGITCVAVRLFLRPQTSDNGAVSGIRAIDEAMDEAVFVCGPNVGGIPELVETGFCIYDLQRLQNEYSLLTQRNEETIPCVAYEIDFFRANCLVDMGNDAVATLALKALCAALEIPPIEIGSILDVSVIRANDAVSHFCVRSALCSPPVKLLDGVFMCGDWIDRTGHGSWSTEKAVVTGRQAAASLAKDIGLDCDAEVIPVASETPQLGALRRIARAFIPPGTIPPAPWALWNQLAP</sequence>
<dbReference type="GO" id="GO:0016491">
    <property type="term" value="F:oxidoreductase activity"/>
    <property type="evidence" value="ECO:0007669"/>
    <property type="project" value="InterPro"/>
</dbReference>
<dbReference type="SUPFAM" id="SSF51905">
    <property type="entry name" value="FAD/NAD(P)-binding domain"/>
    <property type="match status" value="1"/>
</dbReference>
<keyword evidence="4" id="KW-1185">Reference proteome</keyword>
<dbReference type="PANTHER" id="PTHR42923">
    <property type="entry name" value="PROTOPORPHYRINOGEN OXIDASE"/>
    <property type="match status" value="1"/>
</dbReference>